<evidence type="ECO:0000256" key="3">
    <source>
        <dbReference type="ARBA" id="ARBA00022490"/>
    </source>
</evidence>
<evidence type="ECO:0000256" key="1">
    <source>
        <dbReference type="ARBA" id="ARBA00004496"/>
    </source>
</evidence>
<evidence type="ECO:0000256" key="4">
    <source>
        <dbReference type="ARBA" id="ARBA00022491"/>
    </source>
</evidence>
<dbReference type="GO" id="GO:0000160">
    <property type="term" value="P:phosphorelay signal transduction system"/>
    <property type="evidence" value="ECO:0007669"/>
    <property type="project" value="UniProtKB-KW"/>
</dbReference>
<organism evidence="19 20">
    <name type="scientific">Mariprofundus erugo</name>
    <dbReference type="NCBI Taxonomy" id="2528639"/>
    <lineage>
        <taxon>Bacteria</taxon>
        <taxon>Pseudomonadati</taxon>
        <taxon>Pseudomonadota</taxon>
        <taxon>Candidatius Mariprofundia</taxon>
        <taxon>Mariprofundales</taxon>
        <taxon>Mariprofundaceae</taxon>
        <taxon>Mariprofundus</taxon>
    </lineage>
</organism>
<evidence type="ECO:0000256" key="5">
    <source>
        <dbReference type="ARBA" id="ARBA00022553"/>
    </source>
</evidence>
<evidence type="ECO:0000256" key="14">
    <source>
        <dbReference type="ARBA" id="ARBA00029881"/>
    </source>
</evidence>
<feature type="domain" description="Sigma-54 factor interaction" evidence="17">
    <location>
        <begin position="132"/>
        <end position="361"/>
    </location>
</feature>
<keyword evidence="5 16" id="KW-0597">Phosphoprotein</keyword>
<dbReference type="PROSITE" id="PS00675">
    <property type="entry name" value="SIGMA54_INTERACT_1"/>
    <property type="match status" value="1"/>
</dbReference>
<keyword evidence="12" id="KW-0804">Transcription</keyword>
<keyword evidence="11" id="KW-0010">Activator</keyword>
<dbReference type="Gene3D" id="3.40.50.300">
    <property type="entry name" value="P-loop containing nucleotide triphosphate hydrolases"/>
    <property type="match status" value="1"/>
</dbReference>
<dbReference type="PANTHER" id="PTHR32071:SF95">
    <property type="entry name" value="DNA-BINDING TRANSCRIPTIONAL REGULATOR NTRC"/>
    <property type="match status" value="1"/>
</dbReference>
<dbReference type="InterPro" id="IPR002078">
    <property type="entry name" value="Sigma_54_int"/>
</dbReference>
<dbReference type="PANTHER" id="PTHR32071">
    <property type="entry name" value="TRANSCRIPTIONAL REGULATORY PROTEIN"/>
    <property type="match status" value="1"/>
</dbReference>
<evidence type="ECO:0000313" key="20">
    <source>
        <dbReference type="Proteomes" id="UP000306585"/>
    </source>
</evidence>
<keyword evidence="4" id="KW-0678">Repressor</keyword>
<evidence type="ECO:0000256" key="8">
    <source>
        <dbReference type="ARBA" id="ARBA00023012"/>
    </source>
</evidence>
<dbReference type="PROSITE" id="PS50045">
    <property type="entry name" value="SIGMA54_INTERACT_4"/>
    <property type="match status" value="1"/>
</dbReference>
<dbReference type="GO" id="GO:0043565">
    <property type="term" value="F:sequence-specific DNA binding"/>
    <property type="evidence" value="ECO:0007669"/>
    <property type="project" value="InterPro"/>
</dbReference>
<dbReference type="Pfam" id="PF02954">
    <property type="entry name" value="HTH_8"/>
    <property type="match status" value="1"/>
</dbReference>
<protein>
    <recommendedName>
        <fullName evidence="2">DNA-binding transcriptional regulator NtrC</fullName>
    </recommendedName>
    <alternativeName>
        <fullName evidence="14">Nitrogen regulation protein NR(I)</fullName>
    </alternativeName>
    <alternativeName>
        <fullName evidence="15">Nitrogen regulator I</fullName>
    </alternativeName>
</protein>
<dbReference type="SUPFAM" id="SSF46689">
    <property type="entry name" value="Homeodomain-like"/>
    <property type="match status" value="1"/>
</dbReference>
<dbReference type="Pfam" id="PF00158">
    <property type="entry name" value="Sigma54_activat"/>
    <property type="match status" value="1"/>
</dbReference>
<evidence type="ECO:0000256" key="16">
    <source>
        <dbReference type="PROSITE-ProRule" id="PRU00169"/>
    </source>
</evidence>
<feature type="modified residue" description="4-aspartylphosphate" evidence="16">
    <location>
        <position position="51"/>
    </location>
</feature>
<gene>
    <name evidence="19" type="ORF">FEF65_08945</name>
</gene>
<dbReference type="SMART" id="SM00448">
    <property type="entry name" value="REC"/>
    <property type="match status" value="1"/>
</dbReference>
<evidence type="ECO:0000259" key="17">
    <source>
        <dbReference type="PROSITE" id="PS50045"/>
    </source>
</evidence>
<evidence type="ECO:0000256" key="13">
    <source>
        <dbReference type="ARBA" id="ARBA00023231"/>
    </source>
</evidence>
<dbReference type="InterPro" id="IPR003593">
    <property type="entry name" value="AAA+_ATPase"/>
</dbReference>
<accession>A0A5R9GSP1</accession>
<dbReference type="InterPro" id="IPR027417">
    <property type="entry name" value="P-loop_NTPase"/>
</dbReference>
<dbReference type="Gene3D" id="3.40.50.2300">
    <property type="match status" value="1"/>
</dbReference>
<dbReference type="InterPro" id="IPR058031">
    <property type="entry name" value="AAA_lid_NorR"/>
</dbReference>
<evidence type="ECO:0000256" key="7">
    <source>
        <dbReference type="ARBA" id="ARBA00022840"/>
    </source>
</evidence>
<keyword evidence="8" id="KW-0902">Two-component regulatory system</keyword>
<dbReference type="SMART" id="SM00382">
    <property type="entry name" value="AAA"/>
    <property type="match status" value="1"/>
</dbReference>
<dbReference type="PROSITE" id="PS00676">
    <property type="entry name" value="SIGMA54_INTERACT_2"/>
    <property type="match status" value="1"/>
</dbReference>
<evidence type="ECO:0000256" key="9">
    <source>
        <dbReference type="ARBA" id="ARBA00023015"/>
    </source>
</evidence>
<name>A0A5R9GSP1_9PROT</name>
<dbReference type="InterPro" id="IPR025944">
    <property type="entry name" value="Sigma_54_int_dom_CS"/>
</dbReference>
<dbReference type="Gene3D" id="1.10.8.60">
    <property type="match status" value="1"/>
</dbReference>
<dbReference type="InterPro" id="IPR002197">
    <property type="entry name" value="HTH_Fis"/>
</dbReference>
<reference evidence="19 20" key="1">
    <citation type="journal article" date="2019" name="Appl. Environ. Microbiol.">
        <title>Environmental Evidence and Genomic Insight of Iron-oxidizing Bacteria Preference Towards More Corrosion Resistant Stainless Steel at Higher Salinities.</title>
        <authorList>
            <person name="Garrison C.E."/>
            <person name="Price K.A."/>
            <person name="Field E.K."/>
        </authorList>
    </citation>
    <scope>NUCLEOTIDE SEQUENCE [LARGE SCALE GENOMIC DNA]</scope>
    <source>
        <strain evidence="19 20">P3</strain>
    </source>
</reference>
<evidence type="ECO:0000256" key="11">
    <source>
        <dbReference type="ARBA" id="ARBA00023159"/>
    </source>
</evidence>
<evidence type="ECO:0000256" key="15">
    <source>
        <dbReference type="ARBA" id="ARBA00031910"/>
    </source>
</evidence>
<dbReference type="InterPro" id="IPR001789">
    <property type="entry name" value="Sig_transdc_resp-reg_receiver"/>
</dbReference>
<dbReference type="PROSITE" id="PS00688">
    <property type="entry name" value="SIGMA54_INTERACT_3"/>
    <property type="match status" value="1"/>
</dbReference>
<evidence type="ECO:0000256" key="12">
    <source>
        <dbReference type="ARBA" id="ARBA00023163"/>
    </source>
</evidence>
<dbReference type="Pfam" id="PF00072">
    <property type="entry name" value="Response_reg"/>
    <property type="match status" value="1"/>
</dbReference>
<dbReference type="InterPro" id="IPR025943">
    <property type="entry name" value="Sigma_54_int_dom_ATP-bd_2"/>
</dbReference>
<proteinExistence type="predicted"/>
<dbReference type="SUPFAM" id="SSF52172">
    <property type="entry name" value="CheY-like"/>
    <property type="match status" value="1"/>
</dbReference>
<sequence>MRVLIVDDDEGIRWVLDKVLREEGVDVVAAGSIAEARAALTTGPFALAFLDVYLPDGNGMDLLASGLPMPVVMLTAETTFGHAAEAYRMGAMEYLPKPFDLGEVRQLLARVRPAKKEKVSGNVRSEKNEDLIIGRSPAMQQMFRTLGRVATSDLTVLITGESGTGKEMVAKTLHERSQRAGKAFVAINTAAIPADLLESELFGHEKGSFTGADKTREGRFVQADGGTLFLDEIGDMPLALQAKLLRVLEEGRVQRVGGSESRVVNVRLLAATHQNLTSKITKGEFREDLYYRLNVIPVQIPPLRERRDDIPELANFLLDQATEELGMDKPILLDDAMDLLSRHDWPGNVRELKNVMRRLAVLTPGATITLTDVALALGNTNNHTGEEETLGDSVTRCTRQYLHQLGYARATNLHQYMLEQVEPPLLVLALEQCHGNQLKVSDMLGLNRNTVRKLLRKYNIDPAYFR</sequence>
<keyword evidence="10" id="KW-0238">DNA-binding</keyword>
<keyword evidence="7" id="KW-0067">ATP-binding</keyword>
<dbReference type="CDD" id="cd00009">
    <property type="entry name" value="AAA"/>
    <property type="match status" value="1"/>
</dbReference>
<dbReference type="AlphaFoldDB" id="A0A5R9GSP1"/>
<dbReference type="InterPro" id="IPR025662">
    <property type="entry name" value="Sigma_54_int_dom_ATP-bd_1"/>
</dbReference>
<feature type="domain" description="Response regulatory" evidence="18">
    <location>
        <begin position="2"/>
        <end position="112"/>
    </location>
</feature>
<dbReference type="Gene3D" id="1.10.10.60">
    <property type="entry name" value="Homeodomain-like"/>
    <property type="match status" value="1"/>
</dbReference>
<dbReference type="PROSITE" id="PS50110">
    <property type="entry name" value="RESPONSE_REGULATORY"/>
    <property type="match status" value="1"/>
</dbReference>
<dbReference type="SUPFAM" id="SSF52540">
    <property type="entry name" value="P-loop containing nucleoside triphosphate hydrolases"/>
    <property type="match status" value="1"/>
</dbReference>
<evidence type="ECO:0000313" key="19">
    <source>
        <dbReference type="EMBL" id="TLS67062.1"/>
    </source>
</evidence>
<dbReference type="InterPro" id="IPR011006">
    <property type="entry name" value="CheY-like_superfamily"/>
</dbReference>
<evidence type="ECO:0000256" key="6">
    <source>
        <dbReference type="ARBA" id="ARBA00022741"/>
    </source>
</evidence>
<evidence type="ECO:0000256" key="2">
    <source>
        <dbReference type="ARBA" id="ARBA00019059"/>
    </source>
</evidence>
<evidence type="ECO:0000259" key="18">
    <source>
        <dbReference type="PROSITE" id="PS50110"/>
    </source>
</evidence>
<keyword evidence="13" id="KW-0535">Nitrogen fixation</keyword>
<dbReference type="RefSeq" id="WP_138239453.1">
    <property type="nucleotide sequence ID" value="NZ_VBRY01000007.1"/>
</dbReference>
<dbReference type="GO" id="GO:0006355">
    <property type="term" value="P:regulation of DNA-templated transcription"/>
    <property type="evidence" value="ECO:0007669"/>
    <property type="project" value="InterPro"/>
</dbReference>
<dbReference type="FunFam" id="3.40.50.300:FF:000006">
    <property type="entry name" value="DNA-binding transcriptional regulator NtrC"/>
    <property type="match status" value="1"/>
</dbReference>
<dbReference type="Pfam" id="PF25601">
    <property type="entry name" value="AAA_lid_14"/>
    <property type="match status" value="1"/>
</dbReference>
<comment type="subcellular location">
    <subcellularLocation>
        <location evidence="1">Cytoplasm</location>
    </subcellularLocation>
</comment>
<dbReference type="InterPro" id="IPR009057">
    <property type="entry name" value="Homeodomain-like_sf"/>
</dbReference>
<dbReference type="GO" id="GO:0005524">
    <property type="term" value="F:ATP binding"/>
    <property type="evidence" value="ECO:0007669"/>
    <property type="project" value="UniProtKB-KW"/>
</dbReference>
<keyword evidence="3" id="KW-0963">Cytoplasm</keyword>
<evidence type="ECO:0000256" key="10">
    <source>
        <dbReference type="ARBA" id="ARBA00023125"/>
    </source>
</evidence>
<keyword evidence="20" id="KW-1185">Reference proteome</keyword>
<keyword evidence="9" id="KW-0805">Transcription regulation</keyword>
<comment type="caution">
    <text evidence="19">The sequence shown here is derived from an EMBL/GenBank/DDBJ whole genome shotgun (WGS) entry which is preliminary data.</text>
</comment>
<dbReference type="PRINTS" id="PR01590">
    <property type="entry name" value="HTHFIS"/>
</dbReference>
<dbReference type="EMBL" id="VBRY01000007">
    <property type="protein sequence ID" value="TLS67062.1"/>
    <property type="molecule type" value="Genomic_DNA"/>
</dbReference>
<dbReference type="GO" id="GO:0005737">
    <property type="term" value="C:cytoplasm"/>
    <property type="evidence" value="ECO:0007669"/>
    <property type="project" value="UniProtKB-SubCell"/>
</dbReference>
<keyword evidence="6" id="KW-0547">Nucleotide-binding</keyword>
<dbReference type="Proteomes" id="UP000306585">
    <property type="component" value="Unassembled WGS sequence"/>
</dbReference>